<organism evidence="2">
    <name type="scientific">Bellilinea caldifistulae</name>
    <dbReference type="NCBI Taxonomy" id="360411"/>
    <lineage>
        <taxon>Bacteria</taxon>
        <taxon>Bacillati</taxon>
        <taxon>Chloroflexota</taxon>
        <taxon>Anaerolineae</taxon>
        <taxon>Anaerolineales</taxon>
        <taxon>Anaerolineaceae</taxon>
        <taxon>Bellilinea</taxon>
    </lineage>
</organism>
<evidence type="ECO:0000313" key="2">
    <source>
        <dbReference type="EMBL" id="HGS87499.1"/>
    </source>
</evidence>
<accession>A0A7C4KZG4</accession>
<proteinExistence type="predicted"/>
<dbReference type="Pfam" id="PF07811">
    <property type="entry name" value="TadE"/>
    <property type="match status" value="1"/>
</dbReference>
<dbReference type="EMBL" id="DSXR01000079">
    <property type="protein sequence ID" value="HGS87499.1"/>
    <property type="molecule type" value="Genomic_DNA"/>
</dbReference>
<reference evidence="2" key="1">
    <citation type="journal article" date="2020" name="mSystems">
        <title>Genome- and Community-Level Interaction Insights into Carbon Utilization and Element Cycling Functions of Hydrothermarchaeota in Hydrothermal Sediment.</title>
        <authorList>
            <person name="Zhou Z."/>
            <person name="Liu Y."/>
            <person name="Xu W."/>
            <person name="Pan J."/>
            <person name="Luo Z.H."/>
            <person name="Li M."/>
        </authorList>
    </citation>
    <scope>NUCLEOTIDE SEQUENCE [LARGE SCALE GENOMIC DNA]</scope>
    <source>
        <strain evidence="2">SpSt-556</strain>
    </source>
</reference>
<dbReference type="AlphaFoldDB" id="A0A7C4KZG4"/>
<evidence type="ECO:0000259" key="1">
    <source>
        <dbReference type="Pfam" id="PF07811"/>
    </source>
</evidence>
<feature type="domain" description="TadE-like" evidence="1">
    <location>
        <begin position="9"/>
        <end position="51"/>
    </location>
</feature>
<sequence length="134" mass="13341">MVKRRHEAGNAMAETAVSLPVVLVLTFALINFAIAGYASVAAANAANYGARVGSVTQGGAAAAAASAAHSALSRTMIGEYSVAASGGGRPGSLVVVTVNWTAPNYIGSMLGLLGGGGAVEFKGQAQATFRQEGW</sequence>
<name>A0A7C4KZG4_9CHLR</name>
<gene>
    <name evidence="2" type="ORF">ENT17_07755</name>
</gene>
<comment type="caution">
    <text evidence="2">The sequence shown here is derived from an EMBL/GenBank/DDBJ whole genome shotgun (WGS) entry which is preliminary data.</text>
</comment>
<dbReference type="InterPro" id="IPR012495">
    <property type="entry name" value="TadE-like_dom"/>
</dbReference>
<protein>
    <recommendedName>
        <fullName evidence="1">TadE-like domain-containing protein</fullName>
    </recommendedName>
</protein>